<accession>A0ABU2NJG2</accession>
<dbReference type="Proteomes" id="UP001183202">
    <property type="component" value="Unassembled WGS sequence"/>
</dbReference>
<dbReference type="Pfam" id="PF13466">
    <property type="entry name" value="STAS_2"/>
    <property type="match status" value="1"/>
</dbReference>
<evidence type="ECO:0000313" key="4">
    <source>
        <dbReference type="Proteomes" id="UP001183202"/>
    </source>
</evidence>
<name>A0ABU2NJG2_9PSEU</name>
<feature type="region of interest" description="Disordered" evidence="1">
    <location>
        <begin position="116"/>
        <end position="137"/>
    </location>
</feature>
<dbReference type="RefSeq" id="WP_311559850.1">
    <property type="nucleotide sequence ID" value="NZ_JAVREJ010000029.1"/>
</dbReference>
<dbReference type="InterPro" id="IPR058548">
    <property type="entry name" value="MlaB-like_STAS"/>
</dbReference>
<gene>
    <name evidence="3" type="ORF">RM445_27890</name>
</gene>
<dbReference type="InterPro" id="IPR002645">
    <property type="entry name" value="STAS_dom"/>
</dbReference>
<sequence length="167" mass="18111">MDRTAHVEVAHRSPGYVLVRVHGEVDLNTHVPLVEAVDQTDADATAPVVVDLHPVRFFSLGGVDWLAAALSAFIARGRRVRVVCRDRGPAWRLIDQLRLDRHWPLHHEVSDAVDSLDLPRPMPSSPGAADARLQGRSEPDSICPLDGACALAVGLRSETSSGAIRPL</sequence>
<comment type="caution">
    <text evidence="3">The sequence shown here is derived from an EMBL/GenBank/DDBJ whole genome shotgun (WGS) entry which is preliminary data.</text>
</comment>
<dbReference type="Gene3D" id="3.30.750.24">
    <property type="entry name" value="STAS domain"/>
    <property type="match status" value="1"/>
</dbReference>
<dbReference type="PROSITE" id="PS50801">
    <property type="entry name" value="STAS"/>
    <property type="match status" value="1"/>
</dbReference>
<dbReference type="SUPFAM" id="SSF52091">
    <property type="entry name" value="SpoIIaa-like"/>
    <property type="match status" value="1"/>
</dbReference>
<dbReference type="InterPro" id="IPR036513">
    <property type="entry name" value="STAS_dom_sf"/>
</dbReference>
<organism evidence="3 4">
    <name type="scientific">Pseudonocardia charpentierae</name>
    <dbReference type="NCBI Taxonomy" id="3075545"/>
    <lineage>
        <taxon>Bacteria</taxon>
        <taxon>Bacillati</taxon>
        <taxon>Actinomycetota</taxon>
        <taxon>Actinomycetes</taxon>
        <taxon>Pseudonocardiales</taxon>
        <taxon>Pseudonocardiaceae</taxon>
        <taxon>Pseudonocardia</taxon>
    </lineage>
</organism>
<dbReference type="EMBL" id="JAVREJ010000029">
    <property type="protein sequence ID" value="MDT0353339.1"/>
    <property type="molecule type" value="Genomic_DNA"/>
</dbReference>
<evidence type="ECO:0000313" key="3">
    <source>
        <dbReference type="EMBL" id="MDT0353339.1"/>
    </source>
</evidence>
<evidence type="ECO:0000256" key="1">
    <source>
        <dbReference type="SAM" id="MobiDB-lite"/>
    </source>
</evidence>
<proteinExistence type="predicted"/>
<protein>
    <submittedName>
        <fullName evidence="3">STAS domain-containing protein</fullName>
    </submittedName>
</protein>
<keyword evidence="4" id="KW-1185">Reference proteome</keyword>
<feature type="domain" description="STAS" evidence="2">
    <location>
        <begin position="6"/>
        <end position="116"/>
    </location>
</feature>
<reference evidence="4" key="1">
    <citation type="submission" date="2023-07" db="EMBL/GenBank/DDBJ databases">
        <title>30 novel species of actinomycetes from the DSMZ collection.</title>
        <authorList>
            <person name="Nouioui I."/>
        </authorList>
    </citation>
    <scope>NUCLEOTIDE SEQUENCE [LARGE SCALE GENOMIC DNA]</scope>
    <source>
        <strain evidence="4">DSM 45834</strain>
    </source>
</reference>
<evidence type="ECO:0000259" key="2">
    <source>
        <dbReference type="PROSITE" id="PS50801"/>
    </source>
</evidence>